<dbReference type="Gene3D" id="6.10.250.660">
    <property type="match status" value="2"/>
</dbReference>
<name>A0A4R9AAE8_9MICO</name>
<feature type="region of interest" description="Disordered" evidence="1">
    <location>
        <begin position="31"/>
        <end position="60"/>
    </location>
</feature>
<comment type="caution">
    <text evidence="2">The sequence shown here is derived from an EMBL/GenBank/DDBJ whole genome shotgun (WGS) entry which is preliminary data.</text>
</comment>
<dbReference type="NCBIfam" id="TIGR03543">
    <property type="entry name" value="divI1A_rptt_fam"/>
    <property type="match status" value="1"/>
</dbReference>
<accession>A0A4R9AAE8</accession>
<sequence length="202" mass="22650">MSTTFPRTDNKSLGYSREQVEEFLALARSAYDASDDASDDAPDDGTDATPEQARDQATPLTADVIRHTAFAMQKGGYSPAQVDAALERLEDAFAARERESAARVMGEQAWMEQAQATAEIILGRLRRDRGHRFARTSVFSVGYRRTDVDRFAHRLQKYFQEARPLSVDEVRTAVFRPERGGYREAQVDALLDSVIDVMLAVR</sequence>
<dbReference type="EMBL" id="SOHE01000013">
    <property type="protein sequence ID" value="TFD55218.1"/>
    <property type="molecule type" value="Genomic_DNA"/>
</dbReference>
<dbReference type="NCBIfam" id="TIGR03544">
    <property type="entry name" value="DivI1A_domain"/>
    <property type="match status" value="2"/>
</dbReference>
<protein>
    <submittedName>
        <fullName evidence="2">DivIVA domain-containing protein</fullName>
    </submittedName>
</protein>
<gene>
    <name evidence="2" type="ORF">E3T55_02055</name>
</gene>
<organism evidence="2 3">
    <name type="scientific">Cryobacterium frigoriphilum</name>
    <dbReference type="NCBI Taxonomy" id="1259150"/>
    <lineage>
        <taxon>Bacteria</taxon>
        <taxon>Bacillati</taxon>
        <taxon>Actinomycetota</taxon>
        <taxon>Actinomycetes</taxon>
        <taxon>Micrococcales</taxon>
        <taxon>Microbacteriaceae</taxon>
        <taxon>Cryobacterium</taxon>
    </lineage>
</organism>
<dbReference type="OrthoDB" id="3480096at2"/>
<evidence type="ECO:0000256" key="1">
    <source>
        <dbReference type="SAM" id="MobiDB-lite"/>
    </source>
</evidence>
<dbReference type="AlphaFoldDB" id="A0A4R9AAE8"/>
<evidence type="ECO:0000313" key="3">
    <source>
        <dbReference type="Proteomes" id="UP000297447"/>
    </source>
</evidence>
<evidence type="ECO:0000313" key="2">
    <source>
        <dbReference type="EMBL" id="TFD55218.1"/>
    </source>
</evidence>
<proteinExistence type="predicted"/>
<dbReference type="Proteomes" id="UP000297447">
    <property type="component" value="Unassembled WGS sequence"/>
</dbReference>
<reference evidence="2 3" key="1">
    <citation type="submission" date="2019-03" db="EMBL/GenBank/DDBJ databases">
        <title>Genomics of glacier-inhabiting Cryobacterium strains.</title>
        <authorList>
            <person name="Liu Q."/>
            <person name="Xin Y.-H."/>
        </authorList>
    </citation>
    <scope>NUCLEOTIDE SEQUENCE [LARGE SCALE GENOMIC DNA]</scope>
    <source>
        <strain evidence="2 3">Hh14</strain>
    </source>
</reference>
<feature type="compositionally biased region" description="Acidic residues" evidence="1">
    <location>
        <begin position="33"/>
        <end position="46"/>
    </location>
</feature>
<keyword evidence="3" id="KW-1185">Reference proteome</keyword>
<dbReference type="RefSeq" id="WP_134517903.1">
    <property type="nucleotide sequence ID" value="NZ_SOHE01000013.1"/>
</dbReference>
<dbReference type="InterPro" id="IPR019932">
    <property type="entry name" value="CHP03543"/>
</dbReference>
<dbReference type="InterPro" id="IPR019933">
    <property type="entry name" value="DivIVA_domain"/>
</dbReference>